<organism evidence="1 2">
    <name type="scientific">Rangifer tarandus platyrhynchus</name>
    <name type="common">Svalbard reindeer</name>
    <dbReference type="NCBI Taxonomy" id="3082113"/>
    <lineage>
        <taxon>Eukaryota</taxon>
        <taxon>Metazoa</taxon>
        <taxon>Chordata</taxon>
        <taxon>Craniata</taxon>
        <taxon>Vertebrata</taxon>
        <taxon>Euteleostomi</taxon>
        <taxon>Mammalia</taxon>
        <taxon>Eutheria</taxon>
        <taxon>Laurasiatheria</taxon>
        <taxon>Artiodactyla</taxon>
        <taxon>Ruminantia</taxon>
        <taxon>Pecora</taxon>
        <taxon>Cervidae</taxon>
        <taxon>Odocoileinae</taxon>
        <taxon>Rangifer</taxon>
    </lineage>
</organism>
<reference evidence="1" key="1">
    <citation type="submission" date="2023-05" db="EMBL/GenBank/DDBJ databases">
        <authorList>
            <consortium name="ELIXIR-Norway"/>
        </authorList>
    </citation>
    <scope>NUCLEOTIDE SEQUENCE</scope>
</reference>
<accession>A0AC59Y0V1</accession>
<dbReference type="EMBL" id="OX596085">
    <property type="protein sequence ID" value="CAM9276654.1"/>
    <property type="molecule type" value="Genomic_DNA"/>
</dbReference>
<protein>
    <submittedName>
        <fullName evidence="1">Uncharacterized protein</fullName>
    </submittedName>
</protein>
<dbReference type="Proteomes" id="UP001162501">
    <property type="component" value="Chromosome 1"/>
</dbReference>
<sequence>MVTDIENQIDKQLQDRLNQEEVATAPLAKELESARLSCAYVGLDSRGLEELPLEPERRKEAKYQQQPRRLGRSAPVPRLPARPRAHDGGPGPPAPPRALADAGLTNYSPRPELRLPGAEEPRD</sequence>
<evidence type="ECO:0000313" key="2">
    <source>
        <dbReference type="Proteomes" id="UP001162501"/>
    </source>
</evidence>
<proteinExistence type="predicted"/>
<reference evidence="1" key="2">
    <citation type="submission" date="2025-03" db="EMBL/GenBank/DDBJ databases">
        <authorList>
            <consortium name="ELIXIR-Norway"/>
            <consortium name="Elixir Norway"/>
        </authorList>
    </citation>
    <scope>NUCLEOTIDE SEQUENCE</scope>
</reference>
<name>A0AC59Y0V1_RANTA</name>
<gene>
    <name evidence="1" type="ORF">MRATA1EN22A_LOCUS314</name>
</gene>
<evidence type="ECO:0000313" key="1">
    <source>
        <dbReference type="EMBL" id="CAM9276654.1"/>
    </source>
</evidence>